<gene>
    <name evidence="1" type="primary">R13F6.10</name>
    <name evidence="1" type="ORF">Tcan_02261</name>
</gene>
<dbReference type="EMBL" id="JPKZ01022206">
    <property type="protein sequence ID" value="KHN71445.1"/>
    <property type="molecule type" value="Genomic_DNA"/>
</dbReference>
<accession>A0A0B2URA0</accession>
<sequence length="134" mass="14901">MFSGEPLDHLVEYVSMFHAKPCCFTDIRAFVALLGEHQIEPFLQRIAAIVEDVRSKSGNNNKIIAEDVKWANIVYNRLRRAVGAHESMSASEKRALCAYMISMVEGCSDSDLAAAAYAQIAAHLFWDLYVDSGT</sequence>
<comment type="caution">
    <text evidence="1">The sequence shown here is derived from an EMBL/GenBank/DDBJ whole genome shotgun (WGS) entry which is preliminary data.</text>
</comment>
<keyword evidence="2" id="KW-1185">Reference proteome</keyword>
<dbReference type="Pfam" id="PF09797">
    <property type="entry name" value="NatB_MDM20"/>
    <property type="match status" value="1"/>
</dbReference>
<dbReference type="Proteomes" id="UP000031036">
    <property type="component" value="Unassembled WGS sequence"/>
</dbReference>
<dbReference type="InterPro" id="IPR019183">
    <property type="entry name" value="NAA25_NatB_aux_su"/>
</dbReference>
<name>A0A0B2URA0_TOXCA</name>
<proteinExistence type="predicted"/>
<dbReference type="AlphaFoldDB" id="A0A0B2URA0"/>
<keyword evidence="1" id="KW-0808">Transferase</keyword>
<protein>
    <submittedName>
        <fullName evidence="1">N-terminal acetyltransferase B complex subunit NAA25-like protein</fullName>
    </submittedName>
</protein>
<dbReference type="STRING" id="6265.A0A0B2URA0"/>
<reference evidence="1 2" key="1">
    <citation type="submission" date="2014-11" db="EMBL/GenBank/DDBJ databases">
        <title>Genetic blueprint of the zoonotic pathogen Toxocara canis.</title>
        <authorList>
            <person name="Zhu X.-Q."/>
            <person name="Korhonen P.K."/>
            <person name="Cai H."/>
            <person name="Young N.D."/>
            <person name="Nejsum P."/>
            <person name="von Samson-Himmelstjerna G."/>
            <person name="Boag P.R."/>
            <person name="Tan P."/>
            <person name="Li Q."/>
            <person name="Min J."/>
            <person name="Yang Y."/>
            <person name="Wang X."/>
            <person name="Fang X."/>
            <person name="Hall R.S."/>
            <person name="Hofmann A."/>
            <person name="Sternberg P.W."/>
            <person name="Jex A.R."/>
            <person name="Gasser R.B."/>
        </authorList>
    </citation>
    <scope>NUCLEOTIDE SEQUENCE [LARGE SCALE GENOMIC DNA]</scope>
    <source>
        <strain evidence="1">PN_DK_2014</strain>
    </source>
</reference>
<evidence type="ECO:0000313" key="1">
    <source>
        <dbReference type="EMBL" id="KHN71445.1"/>
    </source>
</evidence>
<dbReference type="GO" id="GO:0016740">
    <property type="term" value="F:transferase activity"/>
    <property type="evidence" value="ECO:0007669"/>
    <property type="project" value="UniProtKB-KW"/>
</dbReference>
<evidence type="ECO:0000313" key="2">
    <source>
        <dbReference type="Proteomes" id="UP000031036"/>
    </source>
</evidence>
<organism evidence="1 2">
    <name type="scientific">Toxocara canis</name>
    <name type="common">Canine roundworm</name>
    <dbReference type="NCBI Taxonomy" id="6265"/>
    <lineage>
        <taxon>Eukaryota</taxon>
        <taxon>Metazoa</taxon>
        <taxon>Ecdysozoa</taxon>
        <taxon>Nematoda</taxon>
        <taxon>Chromadorea</taxon>
        <taxon>Rhabditida</taxon>
        <taxon>Spirurina</taxon>
        <taxon>Ascaridomorpha</taxon>
        <taxon>Ascaridoidea</taxon>
        <taxon>Toxocaridae</taxon>
        <taxon>Toxocara</taxon>
    </lineage>
</organism>